<dbReference type="PROSITE" id="PS51257">
    <property type="entry name" value="PROKAR_LIPOPROTEIN"/>
    <property type="match status" value="1"/>
</dbReference>
<reference evidence="4" key="1">
    <citation type="journal article" date="2019" name="Int. J. Syst. Evol. Microbiol.">
        <title>The Global Catalogue of Microorganisms (GCM) 10K type strain sequencing project: providing services to taxonomists for standard genome sequencing and annotation.</title>
        <authorList>
            <consortium name="The Broad Institute Genomics Platform"/>
            <consortium name="The Broad Institute Genome Sequencing Center for Infectious Disease"/>
            <person name="Wu L."/>
            <person name="Ma J."/>
        </authorList>
    </citation>
    <scope>NUCLEOTIDE SEQUENCE [LARGE SCALE GENOMIC DNA]</scope>
    <source>
        <strain evidence="4">KCTC 42248</strain>
    </source>
</reference>
<evidence type="ECO:0000313" key="4">
    <source>
        <dbReference type="Proteomes" id="UP001597393"/>
    </source>
</evidence>
<feature type="signal peptide" evidence="1">
    <location>
        <begin position="1"/>
        <end position="25"/>
    </location>
</feature>
<dbReference type="Pfam" id="PF14339">
    <property type="entry name" value="DUF4394"/>
    <property type="match status" value="1"/>
</dbReference>
<dbReference type="InterPro" id="IPR025507">
    <property type="entry name" value="DUF4394"/>
</dbReference>
<dbReference type="Proteomes" id="UP001597393">
    <property type="component" value="Unassembled WGS sequence"/>
</dbReference>
<dbReference type="RefSeq" id="WP_380868891.1">
    <property type="nucleotide sequence ID" value="NZ_JBHUMA010000006.1"/>
</dbReference>
<protein>
    <submittedName>
        <fullName evidence="3">DUF4394 domain-containing protein</fullName>
    </submittedName>
</protein>
<evidence type="ECO:0000313" key="3">
    <source>
        <dbReference type="EMBL" id="MFD2598761.1"/>
    </source>
</evidence>
<dbReference type="InterPro" id="IPR015943">
    <property type="entry name" value="WD40/YVTN_repeat-like_dom_sf"/>
</dbReference>
<dbReference type="EMBL" id="JBHUMA010000006">
    <property type="protein sequence ID" value="MFD2598761.1"/>
    <property type="molecule type" value="Genomic_DNA"/>
</dbReference>
<proteinExistence type="predicted"/>
<gene>
    <name evidence="3" type="ORF">ACFSQ3_07335</name>
</gene>
<dbReference type="SUPFAM" id="SSF75011">
    <property type="entry name" value="3-carboxy-cis,cis-mucoante lactonizing enzyme"/>
    <property type="match status" value="1"/>
</dbReference>
<comment type="caution">
    <text evidence="3">The sequence shown here is derived from an EMBL/GenBank/DDBJ whole genome shotgun (WGS) entry which is preliminary data.</text>
</comment>
<keyword evidence="1" id="KW-0732">Signal</keyword>
<sequence length="271" mass="28610">MKKKSTLFVALAALAVSFGSSSCSDDDMGNDIVGPNVEFYAIDGENHLLRYNAQNVNKAVAEHTITGTESNEKILGIDFRPENGELYAIGSSNRIYVLNTQTGAATAVGATAFTPGLNADMVGFDFNPTVDRIRVVTAQGQNLRIHPDLGTVAFTDGELNGVADAKVTAAAYTNNTADATTTTLYVIDVTTNRLYKQDPPNDGVLALVGDLGLDITAAGGFDISADGTHILATLEVDGKHAVYSINLETGRATKTTNNFSKPIFGMAIPTR</sequence>
<dbReference type="Gene3D" id="2.130.10.10">
    <property type="entry name" value="YVTN repeat-like/Quinoprotein amine dehydrogenase"/>
    <property type="match status" value="1"/>
</dbReference>
<evidence type="ECO:0000259" key="2">
    <source>
        <dbReference type="Pfam" id="PF14339"/>
    </source>
</evidence>
<organism evidence="3 4">
    <name type="scientific">Sphingobacterium corticis</name>
    <dbReference type="NCBI Taxonomy" id="1812823"/>
    <lineage>
        <taxon>Bacteria</taxon>
        <taxon>Pseudomonadati</taxon>
        <taxon>Bacteroidota</taxon>
        <taxon>Sphingobacteriia</taxon>
        <taxon>Sphingobacteriales</taxon>
        <taxon>Sphingobacteriaceae</taxon>
        <taxon>Sphingobacterium</taxon>
    </lineage>
</organism>
<accession>A0ABW5NI06</accession>
<feature type="chain" id="PRO_5046440912" evidence="1">
    <location>
        <begin position="26"/>
        <end position="271"/>
    </location>
</feature>
<keyword evidence="4" id="KW-1185">Reference proteome</keyword>
<evidence type="ECO:0000256" key="1">
    <source>
        <dbReference type="SAM" id="SignalP"/>
    </source>
</evidence>
<feature type="domain" description="DUF4394" evidence="2">
    <location>
        <begin position="48"/>
        <end position="258"/>
    </location>
</feature>
<name>A0ABW5NI06_9SPHI</name>